<reference evidence="2" key="2">
    <citation type="submission" date="2021-04" db="EMBL/GenBank/DDBJ databases">
        <authorList>
            <person name="Gilroy R."/>
        </authorList>
    </citation>
    <scope>NUCLEOTIDE SEQUENCE</scope>
    <source>
        <strain evidence="2">5032</strain>
    </source>
</reference>
<evidence type="ECO:0000256" key="1">
    <source>
        <dbReference type="SAM" id="MobiDB-lite"/>
    </source>
</evidence>
<feature type="compositionally biased region" description="Basic and acidic residues" evidence="1">
    <location>
        <begin position="66"/>
        <end position="76"/>
    </location>
</feature>
<dbReference type="Proteomes" id="UP000823821">
    <property type="component" value="Unassembled WGS sequence"/>
</dbReference>
<protein>
    <submittedName>
        <fullName evidence="2">Uncharacterized protein</fullName>
    </submittedName>
</protein>
<feature type="compositionally biased region" description="Low complexity" evidence="1">
    <location>
        <begin position="52"/>
        <end position="65"/>
    </location>
</feature>
<dbReference type="EMBL" id="DWZD01000033">
    <property type="protein sequence ID" value="HJA78901.1"/>
    <property type="molecule type" value="Genomic_DNA"/>
</dbReference>
<name>A0A9D2KRZ1_9BACT</name>
<dbReference type="AlphaFoldDB" id="A0A9D2KRZ1"/>
<evidence type="ECO:0000313" key="2">
    <source>
        <dbReference type="EMBL" id="HJA78901.1"/>
    </source>
</evidence>
<comment type="caution">
    <text evidence="2">The sequence shown here is derived from an EMBL/GenBank/DDBJ whole genome shotgun (WGS) entry which is preliminary data.</text>
</comment>
<gene>
    <name evidence="2" type="ORF">H9784_04935</name>
</gene>
<sequence length="76" mass="7944">MNHLSHHLETVSNALEALARRNAAERPLLALAACHLRLLNLLGAAGGLPQAPLRAESSAAPGGRPCEPREGGHVLQ</sequence>
<organism evidence="2 3">
    <name type="scientific">Candidatus Desulfovibrio intestinavium</name>
    <dbReference type="NCBI Taxonomy" id="2838534"/>
    <lineage>
        <taxon>Bacteria</taxon>
        <taxon>Pseudomonadati</taxon>
        <taxon>Thermodesulfobacteriota</taxon>
        <taxon>Desulfovibrionia</taxon>
        <taxon>Desulfovibrionales</taxon>
        <taxon>Desulfovibrionaceae</taxon>
        <taxon>Desulfovibrio</taxon>
    </lineage>
</organism>
<accession>A0A9D2KRZ1</accession>
<proteinExistence type="predicted"/>
<feature type="region of interest" description="Disordered" evidence="1">
    <location>
        <begin position="52"/>
        <end position="76"/>
    </location>
</feature>
<evidence type="ECO:0000313" key="3">
    <source>
        <dbReference type="Proteomes" id="UP000823821"/>
    </source>
</evidence>
<reference evidence="2" key="1">
    <citation type="journal article" date="2021" name="PeerJ">
        <title>Extensive microbial diversity within the chicken gut microbiome revealed by metagenomics and culture.</title>
        <authorList>
            <person name="Gilroy R."/>
            <person name="Ravi A."/>
            <person name="Getino M."/>
            <person name="Pursley I."/>
            <person name="Horton D.L."/>
            <person name="Alikhan N.F."/>
            <person name="Baker D."/>
            <person name="Gharbi K."/>
            <person name="Hall N."/>
            <person name="Watson M."/>
            <person name="Adriaenssens E.M."/>
            <person name="Foster-Nyarko E."/>
            <person name="Jarju S."/>
            <person name="Secka A."/>
            <person name="Antonio M."/>
            <person name="Oren A."/>
            <person name="Chaudhuri R.R."/>
            <person name="La Ragione R."/>
            <person name="Hildebrand F."/>
            <person name="Pallen M.J."/>
        </authorList>
    </citation>
    <scope>NUCLEOTIDE SEQUENCE</scope>
    <source>
        <strain evidence="2">5032</strain>
    </source>
</reference>